<comment type="caution">
    <text evidence="1">The sequence shown here is derived from an EMBL/GenBank/DDBJ whole genome shotgun (WGS) entry which is preliminary data.</text>
</comment>
<sequence length="155" mass="17769">KLSFLLNIAQCVVDYSRQCKTQIVIGFIVLSRLICLELICTSNIGGGEYNLKDSDLRHALKPCPISSFSVQVTFMCSRFSSPKIFTNKMFLNCQCCSFFGDEKYYDKFMASFKGCSDFGVRCEEISIQVFYEMDIKQVIEEAPWTFNSHLLIIHC</sequence>
<reference evidence="1 2" key="1">
    <citation type="journal article" date="2019" name="Genome Biol. Evol.">
        <title>Insights into the evolution of the New World diploid cottons (Gossypium, subgenus Houzingenia) based on genome sequencing.</title>
        <authorList>
            <person name="Grover C.E."/>
            <person name="Arick M.A. 2nd"/>
            <person name="Thrash A."/>
            <person name="Conover J.L."/>
            <person name="Sanders W.S."/>
            <person name="Peterson D.G."/>
            <person name="Frelichowski J.E."/>
            <person name="Scheffler J.A."/>
            <person name="Scheffler B.E."/>
            <person name="Wendel J.F."/>
        </authorList>
    </citation>
    <scope>NUCLEOTIDE SEQUENCE [LARGE SCALE GENOMIC DNA]</scope>
    <source>
        <strain evidence="1">1</strain>
        <tissue evidence="1">Leaf</tissue>
    </source>
</reference>
<dbReference type="AlphaFoldDB" id="A0A7J9MNF6"/>
<organism evidence="1 2">
    <name type="scientific">Gossypium schwendimanii</name>
    <name type="common">Cotton</name>
    <dbReference type="NCBI Taxonomy" id="34291"/>
    <lineage>
        <taxon>Eukaryota</taxon>
        <taxon>Viridiplantae</taxon>
        <taxon>Streptophyta</taxon>
        <taxon>Embryophyta</taxon>
        <taxon>Tracheophyta</taxon>
        <taxon>Spermatophyta</taxon>
        <taxon>Magnoliopsida</taxon>
        <taxon>eudicotyledons</taxon>
        <taxon>Gunneridae</taxon>
        <taxon>Pentapetalae</taxon>
        <taxon>rosids</taxon>
        <taxon>malvids</taxon>
        <taxon>Malvales</taxon>
        <taxon>Malvaceae</taxon>
        <taxon>Malvoideae</taxon>
        <taxon>Gossypium</taxon>
    </lineage>
</organism>
<evidence type="ECO:0000313" key="1">
    <source>
        <dbReference type="EMBL" id="MBA0872653.1"/>
    </source>
</evidence>
<accession>A0A7J9MNF6</accession>
<dbReference type="Proteomes" id="UP000593576">
    <property type="component" value="Unassembled WGS sequence"/>
</dbReference>
<keyword evidence="2" id="KW-1185">Reference proteome</keyword>
<name>A0A7J9MNF6_GOSSC</name>
<gene>
    <name evidence="1" type="ORF">Goshw_017903</name>
</gene>
<protein>
    <submittedName>
        <fullName evidence="1">Uncharacterized protein</fullName>
    </submittedName>
</protein>
<proteinExistence type="predicted"/>
<dbReference type="EMBL" id="JABFAF010000012">
    <property type="protein sequence ID" value="MBA0872653.1"/>
    <property type="molecule type" value="Genomic_DNA"/>
</dbReference>
<feature type="non-terminal residue" evidence="1">
    <location>
        <position position="1"/>
    </location>
</feature>
<evidence type="ECO:0000313" key="2">
    <source>
        <dbReference type="Proteomes" id="UP000593576"/>
    </source>
</evidence>